<evidence type="ECO:0000256" key="1">
    <source>
        <dbReference type="SAM" id="Phobius"/>
    </source>
</evidence>
<feature type="transmembrane region" description="Helical" evidence="1">
    <location>
        <begin position="51"/>
        <end position="68"/>
    </location>
</feature>
<proteinExistence type="predicted"/>
<dbReference type="AlphaFoldDB" id="A0A5C8UW80"/>
<dbReference type="RefSeq" id="WP_147781853.1">
    <property type="nucleotide sequence ID" value="NZ_VRMG01000003.1"/>
</dbReference>
<reference evidence="2 3" key="1">
    <citation type="submission" date="2019-08" db="EMBL/GenBank/DDBJ databases">
        <title>Bacterial whole genome sequence for Glaciihabitans sp. CHu50b-6-2.</title>
        <authorList>
            <person name="Jin L."/>
        </authorList>
    </citation>
    <scope>NUCLEOTIDE SEQUENCE [LARGE SCALE GENOMIC DNA]</scope>
    <source>
        <strain evidence="2 3">CHu50b-6-2</strain>
    </source>
</reference>
<keyword evidence="1" id="KW-0812">Transmembrane</keyword>
<evidence type="ECO:0000313" key="3">
    <source>
        <dbReference type="Proteomes" id="UP000321379"/>
    </source>
</evidence>
<gene>
    <name evidence="2" type="ORF">FVP33_01365</name>
</gene>
<dbReference type="EMBL" id="VRMG01000003">
    <property type="protein sequence ID" value="TXN32306.1"/>
    <property type="molecule type" value="Genomic_DNA"/>
</dbReference>
<organism evidence="2 3">
    <name type="scientific">Lacisediminihabitans profunda</name>
    <dbReference type="NCBI Taxonomy" id="2594790"/>
    <lineage>
        <taxon>Bacteria</taxon>
        <taxon>Bacillati</taxon>
        <taxon>Actinomycetota</taxon>
        <taxon>Actinomycetes</taxon>
        <taxon>Micrococcales</taxon>
        <taxon>Microbacteriaceae</taxon>
        <taxon>Lacisediminihabitans</taxon>
    </lineage>
</organism>
<keyword evidence="3" id="KW-1185">Reference proteome</keyword>
<protein>
    <submittedName>
        <fullName evidence="2">Uncharacterized protein</fullName>
    </submittedName>
</protein>
<feature type="transmembrane region" description="Helical" evidence="1">
    <location>
        <begin position="80"/>
        <end position="103"/>
    </location>
</feature>
<evidence type="ECO:0000313" key="2">
    <source>
        <dbReference type="EMBL" id="TXN32306.1"/>
    </source>
</evidence>
<sequence>MKLSPQAAPHIYADTQVTLERVLSFGNATREIQLTVLTELRLRANDHANDTQIALVAVFVSFVGFFVSPIKNPVPEGAPLWTSLVVGAVLGIGGAIVAIPFLLRPVLRSLRKERATVWIPAFEDEIARRRGDITRQGRDWRRTH</sequence>
<comment type="caution">
    <text evidence="2">The sequence shown here is derived from an EMBL/GenBank/DDBJ whole genome shotgun (WGS) entry which is preliminary data.</text>
</comment>
<keyword evidence="1" id="KW-0472">Membrane</keyword>
<dbReference type="Proteomes" id="UP000321379">
    <property type="component" value="Unassembled WGS sequence"/>
</dbReference>
<accession>A0A5C8UW80</accession>
<keyword evidence="1" id="KW-1133">Transmembrane helix</keyword>
<name>A0A5C8UW80_9MICO</name>